<evidence type="ECO:0000313" key="2">
    <source>
        <dbReference type="Proteomes" id="UP000000948"/>
    </source>
</evidence>
<geneLocation type="plasmid" evidence="1 2">
    <name>pAPA01-060</name>
</geneLocation>
<organism evidence="1 2">
    <name type="scientific">Acetobacter pasteurianus (strain NBRC 105184 / IFO 3283-01)</name>
    <dbReference type="NCBI Taxonomy" id="634452"/>
    <lineage>
        <taxon>Bacteria</taxon>
        <taxon>Pseudomonadati</taxon>
        <taxon>Pseudomonadota</taxon>
        <taxon>Alphaproteobacteria</taxon>
        <taxon>Acetobacterales</taxon>
        <taxon>Acetobacteraceae</taxon>
        <taxon>Acetobacter</taxon>
    </lineage>
</organism>
<dbReference type="Gene3D" id="1.10.10.10">
    <property type="entry name" value="Winged helix-like DNA-binding domain superfamily/Winged helix DNA-binding domain"/>
    <property type="match status" value="1"/>
</dbReference>
<dbReference type="BioCyc" id="APAS634452:APA01_RS15770-MONOMER"/>
<sequence>MRGTQLSGRFPMSVSLKELRRRGHSDEEIKMARMIQDGARRSGGAPRSLAQILAGRPARSPSEASVEDLTPRQLRRQGSYGQAALIAKQAALSDSDHDRADRARFHANALAALGRVRTGKYDLLGAGNVSIGNQYIDAVQASLMESAATAPERDAALATLLLITRHLAWQDYTCTKVAADLAEMRGVDKAHMARTIALLESVGAISRVKKGRTKIIAVTPEGAFRGKMDNHAEAVARYSAEVVQLHPSNEAADPRQTDLEDFTRS</sequence>
<dbReference type="SUPFAM" id="SSF46785">
    <property type="entry name" value="Winged helix' DNA-binding domain"/>
    <property type="match status" value="1"/>
</dbReference>
<dbReference type="HOGENOM" id="CLU_1159141_0_0_5"/>
<protein>
    <submittedName>
        <fullName evidence="1">Uncharacterized protein</fullName>
    </submittedName>
</protein>
<dbReference type="Proteomes" id="UP000000948">
    <property type="component" value="Plasmid pAPA01-060"/>
</dbReference>
<dbReference type="KEGG" id="apt:APA01_44210"/>
<dbReference type="AlphaFoldDB" id="C7JJD1"/>
<evidence type="ECO:0000313" key="1">
    <source>
        <dbReference type="EMBL" id="BAI01208.1"/>
    </source>
</evidence>
<dbReference type="EMBL" id="AP011127">
    <property type="protein sequence ID" value="BAI01208.1"/>
    <property type="molecule type" value="Genomic_DNA"/>
</dbReference>
<dbReference type="InterPro" id="IPR036390">
    <property type="entry name" value="WH_DNA-bd_sf"/>
</dbReference>
<name>C7JJD1_ACEP3</name>
<accession>C7JJD1</accession>
<dbReference type="InterPro" id="IPR036388">
    <property type="entry name" value="WH-like_DNA-bd_sf"/>
</dbReference>
<reference evidence="1 2" key="1">
    <citation type="journal article" date="2009" name="Nucleic Acids Res.">
        <title>Whole-genome analyses reveal genetic instability of Acetobacter pasteurianus.</title>
        <authorList>
            <person name="Azuma Y."/>
            <person name="Hosoyama A."/>
            <person name="Matsutani M."/>
            <person name="Furuya N."/>
            <person name="Horikawa H."/>
            <person name="Harada T."/>
            <person name="Hirakawa H."/>
            <person name="Kuhara S."/>
            <person name="Matsushita K."/>
            <person name="Fujita N."/>
            <person name="Shirai M."/>
        </authorList>
    </citation>
    <scope>NUCLEOTIDE SEQUENCE [LARGE SCALE GENOMIC DNA]</scope>
    <source>
        <strain evidence="2">NBRC 105184 / IFO 3283-01</strain>
        <plasmid evidence="1">pAPA01-060</plasmid>
    </source>
</reference>
<proteinExistence type="predicted"/>
<keyword evidence="1" id="KW-0614">Plasmid</keyword>
<gene>
    <name evidence="1" type="ordered locus">APA01_44210</name>
</gene>